<gene>
    <name evidence="2" type="ORF">A2290_02625</name>
</gene>
<dbReference type="InterPro" id="IPR004518">
    <property type="entry name" value="MazG-like_dom"/>
</dbReference>
<proteinExistence type="predicted"/>
<evidence type="ECO:0000313" key="2">
    <source>
        <dbReference type="EMBL" id="OGC13379.1"/>
    </source>
</evidence>
<name>A0A1F4RYZ5_UNCSA</name>
<dbReference type="GO" id="GO:0047429">
    <property type="term" value="F:nucleoside triphosphate diphosphatase activity"/>
    <property type="evidence" value="ECO:0007669"/>
    <property type="project" value="TreeGrafter"/>
</dbReference>
<dbReference type="Gene3D" id="1.10.287.1080">
    <property type="entry name" value="MazG-like"/>
    <property type="match status" value="1"/>
</dbReference>
<dbReference type="GO" id="GO:0046052">
    <property type="term" value="P:UTP catabolic process"/>
    <property type="evidence" value="ECO:0007669"/>
    <property type="project" value="TreeGrafter"/>
</dbReference>
<dbReference type="GO" id="GO:0006950">
    <property type="term" value="P:response to stress"/>
    <property type="evidence" value="ECO:0007669"/>
    <property type="project" value="UniProtKB-ARBA"/>
</dbReference>
<organism evidence="2 3">
    <name type="scientific">candidate division WOR-1 bacterium RIFOXYB2_FULL_36_35</name>
    <dbReference type="NCBI Taxonomy" id="1802578"/>
    <lineage>
        <taxon>Bacteria</taxon>
        <taxon>Bacillati</taxon>
        <taxon>Saganbacteria</taxon>
    </lineage>
</organism>
<dbReference type="InterPro" id="IPR011551">
    <property type="entry name" value="NTP_PyrPHydrolase_MazG"/>
</dbReference>
<dbReference type="PANTHER" id="PTHR30522:SF0">
    <property type="entry name" value="NUCLEOSIDE TRIPHOSPHATE PYROPHOSPHOHYDROLASE"/>
    <property type="match status" value="1"/>
</dbReference>
<dbReference type="FunFam" id="1.10.287.1080:FF:000001">
    <property type="entry name" value="Nucleoside triphosphate pyrophosphohydrolase"/>
    <property type="match status" value="1"/>
</dbReference>
<dbReference type="Proteomes" id="UP000177905">
    <property type="component" value="Unassembled WGS sequence"/>
</dbReference>
<comment type="caution">
    <text evidence="2">The sequence shown here is derived from an EMBL/GenBank/DDBJ whole genome shotgun (WGS) entry which is preliminary data.</text>
</comment>
<evidence type="ECO:0000259" key="1">
    <source>
        <dbReference type="Pfam" id="PF03819"/>
    </source>
</evidence>
<dbReference type="InterPro" id="IPR048015">
    <property type="entry name" value="NTP-PPase_MazG-like_N"/>
</dbReference>
<protein>
    <recommendedName>
        <fullName evidence="1">NTP pyrophosphohydrolase MazG-like domain-containing protein</fullName>
    </recommendedName>
</protein>
<dbReference type="GO" id="GO:0046076">
    <property type="term" value="P:dTTP catabolic process"/>
    <property type="evidence" value="ECO:0007669"/>
    <property type="project" value="TreeGrafter"/>
</dbReference>
<dbReference type="CDD" id="cd11528">
    <property type="entry name" value="NTP-PPase_MazG_Nterm"/>
    <property type="match status" value="1"/>
</dbReference>
<dbReference type="PANTHER" id="PTHR30522">
    <property type="entry name" value="NUCLEOSIDE TRIPHOSPHATE PYROPHOSPHOHYDROLASE"/>
    <property type="match status" value="1"/>
</dbReference>
<dbReference type="GO" id="GO:0046047">
    <property type="term" value="P:TTP catabolic process"/>
    <property type="evidence" value="ECO:0007669"/>
    <property type="project" value="TreeGrafter"/>
</dbReference>
<dbReference type="SUPFAM" id="SSF101386">
    <property type="entry name" value="all-alpha NTP pyrophosphatases"/>
    <property type="match status" value="1"/>
</dbReference>
<accession>A0A1F4RYZ5</accession>
<sequence>MKEFDALVKVVSILRKKCPWDKKQTHKTLKPYMLEETNEAIEAIDSGDPKKLCEELGDQLLHIVMHAEMAKEKGTFTIKDIIEVIRAKMIRRHPHVFGDLKTKKISEIYKRWEKIKKIEKYANKKGIDLMKLGARNMKKLWEEINQNER</sequence>
<dbReference type="EMBL" id="MEUA01000057">
    <property type="protein sequence ID" value="OGC13379.1"/>
    <property type="molecule type" value="Genomic_DNA"/>
</dbReference>
<feature type="domain" description="NTP pyrophosphohydrolase MazG-like" evidence="1">
    <location>
        <begin position="24"/>
        <end position="97"/>
    </location>
</feature>
<dbReference type="GO" id="GO:0006203">
    <property type="term" value="P:dGTP catabolic process"/>
    <property type="evidence" value="ECO:0007669"/>
    <property type="project" value="TreeGrafter"/>
</dbReference>
<dbReference type="AlphaFoldDB" id="A0A1F4RYZ5"/>
<dbReference type="GO" id="GO:0046061">
    <property type="term" value="P:dATP catabolic process"/>
    <property type="evidence" value="ECO:0007669"/>
    <property type="project" value="TreeGrafter"/>
</dbReference>
<dbReference type="Pfam" id="PF03819">
    <property type="entry name" value="MazG"/>
    <property type="match status" value="1"/>
</dbReference>
<reference evidence="2 3" key="1">
    <citation type="journal article" date="2016" name="Nat. Commun.">
        <title>Thousands of microbial genomes shed light on interconnected biogeochemical processes in an aquifer system.</title>
        <authorList>
            <person name="Anantharaman K."/>
            <person name="Brown C.T."/>
            <person name="Hug L.A."/>
            <person name="Sharon I."/>
            <person name="Castelle C.J."/>
            <person name="Probst A.J."/>
            <person name="Thomas B.C."/>
            <person name="Singh A."/>
            <person name="Wilkins M.J."/>
            <person name="Karaoz U."/>
            <person name="Brodie E.L."/>
            <person name="Williams K.H."/>
            <person name="Hubbard S.S."/>
            <person name="Banfield J.F."/>
        </authorList>
    </citation>
    <scope>NUCLEOTIDE SEQUENCE [LARGE SCALE GENOMIC DNA]</scope>
</reference>
<dbReference type="GO" id="GO:0046081">
    <property type="term" value="P:dUTP catabolic process"/>
    <property type="evidence" value="ECO:0007669"/>
    <property type="project" value="TreeGrafter"/>
</dbReference>
<evidence type="ECO:0000313" key="3">
    <source>
        <dbReference type="Proteomes" id="UP000177905"/>
    </source>
</evidence>